<dbReference type="Proteomes" id="UP001200145">
    <property type="component" value="Unassembled WGS sequence"/>
</dbReference>
<organism evidence="3 4">
    <name type="scientific">Flavihumibacter fluminis</name>
    <dbReference type="NCBI Taxonomy" id="2909236"/>
    <lineage>
        <taxon>Bacteria</taxon>
        <taxon>Pseudomonadati</taxon>
        <taxon>Bacteroidota</taxon>
        <taxon>Chitinophagia</taxon>
        <taxon>Chitinophagales</taxon>
        <taxon>Chitinophagaceae</taxon>
        <taxon>Flavihumibacter</taxon>
    </lineage>
</organism>
<protein>
    <submittedName>
        <fullName evidence="3">Uncharacterized protein</fullName>
    </submittedName>
</protein>
<sequence length="216" mass="24530">MKNIKQLVLSILALTSAAVMNGQATDASFMIDKVNQHAVMITLNQTEEMARDALQLRLERSGLKKKMRRGVVRYKEVVLSEISPEKIDIYTKIEKGQNNSSVVYMAVSTGYNNFANSTDDTLINQNVKAYLESLVMYTNSFSDDVDISAQIKDLGKEEKELEKLMEEQKDLQKQKLSVENRLRELDQEIRLKGELISKNKAALEAARVKRSDPKNK</sequence>
<gene>
    <name evidence="3" type="ORF">L0U88_08240</name>
</gene>
<feature type="signal peptide" evidence="2">
    <location>
        <begin position="1"/>
        <end position="24"/>
    </location>
</feature>
<dbReference type="EMBL" id="JAKEVY010000002">
    <property type="protein sequence ID" value="MCF1714611.1"/>
    <property type="molecule type" value="Genomic_DNA"/>
</dbReference>
<keyword evidence="2" id="KW-0732">Signal</keyword>
<dbReference type="RefSeq" id="WP_234865436.1">
    <property type="nucleotide sequence ID" value="NZ_JAKEVY010000002.1"/>
</dbReference>
<comment type="caution">
    <text evidence="3">The sequence shown here is derived from an EMBL/GenBank/DDBJ whole genome shotgun (WGS) entry which is preliminary data.</text>
</comment>
<evidence type="ECO:0000256" key="2">
    <source>
        <dbReference type="SAM" id="SignalP"/>
    </source>
</evidence>
<accession>A0ABS9BJ09</accession>
<keyword evidence="1" id="KW-0175">Coiled coil</keyword>
<evidence type="ECO:0000313" key="4">
    <source>
        <dbReference type="Proteomes" id="UP001200145"/>
    </source>
</evidence>
<proteinExistence type="predicted"/>
<reference evidence="3 4" key="1">
    <citation type="submission" date="2022-01" db="EMBL/GenBank/DDBJ databases">
        <title>Flavihumibacter sp. nov., isolated from sediment of a river.</title>
        <authorList>
            <person name="Liu H."/>
        </authorList>
    </citation>
    <scope>NUCLEOTIDE SEQUENCE [LARGE SCALE GENOMIC DNA]</scope>
    <source>
        <strain evidence="3 4">RY-1</strain>
    </source>
</reference>
<evidence type="ECO:0000256" key="1">
    <source>
        <dbReference type="SAM" id="Coils"/>
    </source>
</evidence>
<feature type="coiled-coil region" evidence="1">
    <location>
        <begin position="147"/>
        <end position="188"/>
    </location>
</feature>
<evidence type="ECO:0000313" key="3">
    <source>
        <dbReference type="EMBL" id="MCF1714611.1"/>
    </source>
</evidence>
<keyword evidence="4" id="KW-1185">Reference proteome</keyword>
<feature type="chain" id="PRO_5046309187" evidence="2">
    <location>
        <begin position="25"/>
        <end position="216"/>
    </location>
</feature>
<name>A0ABS9BJ09_9BACT</name>